<feature type="signal peptide" evidence="1">
    <location>
        <begin position="1"/>
        <end position="26"/>
    </location>
</feature>
<keyword evidence="3" id="KW-1185">Reference proteome</keyword>
<sequence>MTKLNFVHLGIILILCSTFFTETLLAQGVCRNDLLGLKSIRRYPLVCLEREYDSLKEPEAQNRRSIKTVYPEKRSDLLDEIVCELWEHPERILSQCLERPKPHCHE</sequence>
<dbReference type="Proteomes" id="UP000439903">
    <property type="component" value="Unassembled WGS sequence"/>
</dbReference>
<evidence type="ECO:0000313" key="2">
    <source>
        <dbReference type="EMBL" id="KAF0526956.1"/>
    </source>
</evidence>
<accession>A0A8H4AS06</accession>
<evidence type="ECO:0000313" key="3">
    <source>
        <dbReference type="Proteomes" id="UP000439903"/>
    </source>
</evidence>
<name>A0A8H4AS06_GIGMA</name>
<dbReference type="AlphaFoldDB" id="A0A8H4AS06"/>
<reference evidence="2 3" key="1">
    <citation type="journal article" date="2019" name="Environ. Microbiol.">
        <title>At the nexus of three kingdoms: the genome of the mycorrhizal fungus Gigaspora margarita provides insights into plant, endobacterial and fungal interactions.</title>
        <authorList>
            <person name="Venice F."/>
            <person name="Ghignone S."/>
            <person name="Salvioli di Fossalunga A."/>
            <person name="Amselem J."/>
            <person name="Novero M."/>
            <person name="Xianan X."/>
            <person name="Sedzielewska Toro K."/>
            <person name="Morin E."/>
            <person name="Lipzen A."/>
            <person name="Grigoriev I.V."/>
            <person name="Henrissat B."/>
            <person name="Martin F.M."/>
            <person name="Bonfante P."/>
        </authorList>
    </citation>
    <scope>NUCLEOTIDE SEQUENCE [LARGE SCALE GENOMIC DNA]</scope>
    <source>
        <strain evidence="2 3">BEG34</strain>
    </source>
</reference>
<comment type="caution">
    <text evidence="2">The sequence shown here is derived from an EMBL/GenBank/DDBJ whole genome shotgun (WGS) entry which is preliminary data.</text>
</comment>
<gene>
    <name evidence="2" type="ORF">F8M41_013838</name>
</gene>
<dbReference type="EMBL" id="WTPW01000282">
    <property type="protein sequence ID" value="KAF0526956.1"/>
    <property type="molecule type" value="Genomic_DNA"/>
</dbReference>
<protein>
    <submittedName>
        <fullName evidence="2">Uncharacterized protein</fullName>
    </submittedName>
</protein>
<organism evidence="2 3">
    <name type="scientific">Gigaspora margarita</name>
    <dbReference type="NCBI Taxonomy" id="4874"/>
    <lineage>
        <taxon>Eukaryota</taxon>
        <taxon>Fungi</taxon>
        <taxon>Fungi incertae sedis</taxon>
        <taxon>Mucoromycota</taxon>
        <taxon>Glomeromycotina</taxon>
        <taxon>Glomeromycetes</taxon>
        <taxon>Diversisporales</taxon>
        <taxon>Gigasporaceae</taxon>
        <taxon>Gigaspora</taxon>
    </lineage>
</organism>
<evidence type="ECO:0000256" key="1">
    <source>
        <dbReference type="SAM" id="SignalP"/>
    </source>
</evidence>
<keyword evidence="1" id="KW-0732">Signal</keyword>
<feature type="chain" id="PRO_5034808630" evidence="1">
    <location>
        <begin position="27"/>
        <end position="106"/>
    </location>
</feature>
<proteinExistence type="predicted"/>